<proteinExistence type="predicted"/>
<organism evidence="1 2">
    <name type="scientific">Sorangium cellulosum</name>
    <name type="common">Polyangium cellulosum</name>
    <dbReference type="NCBI Taxonomy" id="56"/>
    <lineage>
        <taxon>Bacteria</taxon>
        <taxon>Pseudomonadati</taxon>
        <taxon>Myxococcota</taxon>
        <taxon>Polyangia</taxon>
        <taxon>Polyangiales</taxon>
        <taxon>Polyangiaceae</taxon>
        <taxon>Sorangium</taxon>
    </lineage>
</organism>
<sequence length="491" mass="48038">MRFAFFSSLISRSSTARSSLQGLVALSALVVLTGAKGQGCGSVDVPTTPPEPDCGPGFHWETVCSPCEIGEMCEEQCVPDNVCPPGWSQQTFCGGSSTSVTTSAGQGGMAGGVAMPMPPDECWTECVPPQPFCPPGTIEQTVCSGGVTTTTATAGSGGWTGSSVGVGGAGGMDGGVGMPMPPGDCWTECVPVEPYCPPGTKAQTVCSGTTVAVSSSSVGVGGSGGSGGSGGYAGTGVGGSGGAGAWEGTGGSGGVTAPPYPGDCWTECVPLEPYCPPGTQAQTVCDGGPNVVSSTSVGAGGYGGAGGSSGTGWGGCWTDCVPVEPYCPPDTIPQTVCGGSAVSVGSTGTGSGSGGGVPSPGSEYCWTDCVPVEPYCPPGTQAQEICYDGIPETTVSVGTGYGSGGGWGGCFIECVPVEPYCPPGTLEQKVCSGAGSTGTGMDDAAYPGECWIECVEGAICPPEAIKRTICEEPAGGGSPPVCRTECVLMLP</sequence>
<reference evidence="1 2" key="1">
    <citation type="submission" date="2015-09" db="EMBL/GenBank/DDBJ databases">
        <title>Sorangium comparison.</title>
        <authorList>
            <person name="Zaburannyi N."/>
            <person name="Bunk B."/>
            <person name="Overmann J."/>
            <person name="Mueller R."/>
        </authorList>
    </citation>
    <scope>NUCLEOTIDE SEQUENCE [LARGE SCALE GENOMIC DNA]</scope>
    <source>
        <strain evidence="1 2">So ce836</strain>
    </source>
</reference>
<evidence type="ECO:0000313" key="2">
    <source>
        <dbReference type="Proteomes" id="UP000295497"/>
    </source>
</evidence>
<gene>
    <name evidence="1" type="ORF">SOCE836_001060</name>
</gene>
<dbReference type="EMBL" id="CP012672">
    <property type="protein sequence ID" value="AUX28038.1"/>
    <property type="molecule type" value="Genomic_DNA"/>
</dbReference>
<accession>A0A4P2QF36</accession>
<dbReference type="AlphaFoldDB" id="A0A4P2QF36"/>
<evidence type="ECO:0000313" key="1">
    <source>
        <dbReference type="EMBL" id="AUX28038.1"/>
    </source>
</evidence>
<protein>
    <submittedName>
        <fullName evidence="1">Uncharacterized protein</fullName>
    </submittedName>
</protein>
<name>A0A4P2QF36_SORCE</name>
<dbReference type="Proteomes" id="UP000295497">
    <property type="component" value="Chromosome"/>
</dbReference>